<protein>
    <submittedName>
        <fullName evidence="3">ATP-grasp fold amidoligase family protein</fullName>
    </submittedName>
</protein>
<organism evidence="3 4">
    <name type="scientific">Bacillus daqingensis</name>
    <dbReference type="NCBI Taxonomy" id="872396"/>
    <lineage>
        <taxon>Bacteria</taxon>
        <taxon>Bacillati</taxon>
        <taxon>Bacillota</taxon>
        <taxon>Bacilli</taxon>
        <taxon>Bacillales</taxon>
        <taxon>Bacillaceae</taxon>
        <taxon>Bacillus</taxon>
    </lineage>
</organism>
<evidence type="ECO:0000259" key="2">
    <source>
        <dbReference type="PROSITE" id="PS50975"/>
    </source>
</evidence>
<feature type="domain" description="ATP-grasp" evidence="2">
    <location>
        <begin position="170"/>
        <end position="388"/>
    </location>
</feature>
<dbReference type="InterPro" id="IPR029465">
    <property type="entry name" value="ATPgrasp_TupA"/>
</dbReference>
<comment type="caution">
    <text evidence="3">The sequence shown here is derived from an EMBL/GenBank/DDBJ whole genome shotgun (WGS) entry which is preliminary data.</text>
</comment>
<dbReference type="InterPro" id="IPR011761">
    <property type="entry name" value="ATP-grasp"/>
</dbReference>
<evidence type="ECO:0000256" key="1">
    <source>
        <dbReference type="PROSITE-ProRule" id="PRU00409"/>
    </source>
</evidence>
<accession>A0ABV9NWZ9</accession>
<dbReference type="Pfam" id="PF14305">
    <property type="entry name" value="ATPgrasp_TupA"/>
    <property type="match status" value="1"/>
</dbReference>
<dbReference type="PROSITE" id="PS50975">
    <property type="entry name" value="ATP_GRASP"/>
    <property type="match status" value="1"/>
</dbReference>
<proteinExistence type="predicted"/>
<keyword evidence="4" id="KW-1185">Reference proteome</keyword>
<name>A0ABV9NWZ9_9BACI</name>
<reference evidence="4" key="1">
    <citation type="journal article" date="2019" name="Int. J. Syst. Evol. Microbiol.">
        <title>The Global Catalogue of Microorganisms (GCM) 10K type strain sequencing project: providing services to taxonomists for standard genome sequencing and annotation.</title>
        <authorList>
            <consortium name="The Broad Institute Genomics Platform"/>
            <consortium name="The Broad Institute Genome Sequencing Center for Infectious Disease"/>
            <person name="Wu L."/>
            <person name="Ma J."/>
        </authorList>
    </citation>
    <scope>NUCLEOTIDE SEQUENCE [LARGE SCALE GENOMIC DNA]</scope>
    <source>
        <strain evidence="4">JCM 12165</strain>
    </source>
</reference>
<dbReference type="EMBL" id="JBHSGK010000019">
    <property type="protein sequence ID" value="MFC4737822.1"/>
    <property type="molecule type" value="Genomic_DNA"/>
</dbReference>
<evidence type="ECO:0000313" key="4">
    <source>
        <dbReference type="Proteomes" id="UP001595896"/>
    </source>
</evidence>
<evidence type="ECO:0000313" key="3">
    <source>
        <dbReference type="EMBL" id="MFC4737822.1"/>
    </source>
</evidence>
<dbReference type="Proteomes" id="UP001595896">
    <property type="component" value="Unassembled WGS sequence"/>
</dbReference>
<dbReference type="RefSeq" id="WP_377910410.1">
    <property type="nucleotide sequence ID" value="NZ_JBHSGK010000019.1"/>
</dbReference>
<sequence length="403" mass="45344">MSQSPLSRLRARLLGSKMTRLEQENQKLREQVYKQKTPAPKALPDEMNDLARVRETVRESYREGTLMELAQELAAKKQLHDRFSIEAMLEALRQAAREGTAAEDQMRQLLLPAFSAAELPERFARGIEHRTIPSLEPLSSFRGQLTARTRRLQKGHALPEWTVDHKEKAYKLARSLDIAVPEVLATSVPLEQLTLAPGTVVKPADGAGGRGVYVLRAEDDILNVKTSEVLPSLEALRRELEQDLAGGRVAEDSWNVEKVYYADKDTKEPARDMKCYTFYGKTVLILEISRSPKTAYCWWTPEGEPIETGKYTGQLMDGDGPDLRALEAASRLGKAIPAPFCRFDFLQTTDGLLFGECTPKPGNYDQFDAATDRALGEAFLEAEEALMHDLLNGERYIHWRNLL</sequence>
<gene>
    <name evidence="3" type="ORF">ACFO4L_14675</name>
</gene>
<keyword evidence="1" id="KW-0547">Nucleotide-binding</keyword>
<keyword evidence="1" id="KW-0067">ATP-binding</keyword>
<dbReference type="SUPFAM" id="SSF56059">
    <property type="entry name" value="Glutathione synthetase ATP-binding domain-like"/>
    <property type="match status" value="1"/>
</dbReference>